<feature type="region of interest" description="Disordered" evidence="1">
    <location>
        <begin position="76"/>
        <end position="117"/>
    </location>
</feature>
<accession>A0AAE9DIL5</accession>
<gene>
    <name evidence="2" type="ORF">L3Y34_017357</name>
</gene>
<evidence type="ECO:0000256" key="1">
    <source>
        <dbReference type="SAM" id="MobiDB-lite"/>
    </source>
</evidence>
<proteinExistence type="predicted"/>
<name>A0AAE9DIL5_CAEBR</name>
<dbReference type="AlphaFoldDB" id="A0AAE9DIL5"/>
<dbReference type="Proteomes" id="UP000827892">
    <property type="component" value="Chromosome II"/>
</dbReference>
<sequence length="184" mass="20748">MIESNSKSKLAAFFRRKPKEIAKLDLNGNGVIGQHEEDAPIEDPEDPMASVSIRVRNEDGDDFVVSPTDVVNNINEIESRRNSRRDSTPASSIRRSRPSSAFFNENGEPIEGITRPPRKFKSMDHIMLRLFKPSKARKSKSVRDAEPGLRSMLYGLSQKQEKEEAEAKKLAKKMISKSSLVSYL</sequence>
<evidence type="ECO:0000313" key="3">
    <source>
        <dbReference type="Proteomes" id="UP000827892"/>
    </source>
</evidence>
<feature type="compositionally biased region" description="Basic and acidic residues" evidence="1">
    <location>
        <begin position="77"/>
        <end position="87"/>
    </location>
</feature>
<feature type="compositionally biased region" description="Low complexity" evidence="1">
    <location>
        <begin position="88"/>
        <end position="101"/>
    </location>
</feature>
<reference evidence="2 3" key="1">
    <citation type="submission" date="2022-05" db="EMBL/GenBank/DDBJ databases">
        <title>Chromosome-level reference genomes for two strains of Caenorhabditis briggsae: an improved platform for comparative genomics.</title>
        <authorList>
            <person name="Stevens L."/>
            <person name="Andersen E.C."/>
        </authorList>
    </citation>
    <scope>NUCLEOTIDE SEQUENCE [LARGE SCALE GENOMIC DNA]</scope>
    <source>
        <strain evidence="2">QX1410_ONT</strain>
        <tissue evidence="2">Whole-organism</tissue>
    </source>
</reference>
<dbReference type="EMBL" id="CP090892">
    <property type="protein sequence ID" value="ULU04536.1"/>
    <property type="molecule type" value="Genomic_DNA"/>
</dbReference>
<protein>
    <submittedName>
        <fullName evidence="2">Uncharacterized protein</fullName>
    </submittedName>
</protein>
<feature type="region of interest" description="Disordered" evidence="1">
    <location>
        <begin position="28"/>
        <end position="50"/>
    </location>
</feature>
<organism evidence="2 3">
    <name type="scientific">Caenorhabditis briggsae</name>
    <dbReference type="NCBI Taxonomy" id="6238"/>
    <lineage>
        <taxon>Eukaryota</taxon>
        <taxon>Metazoa</taxon>
        <taxon>Ecdysozoa</taxon>
        <taxon>Nematoda</taxon>
        <taxon>Chromadorea</taxon>
        <taxon>Rhabditida</taxon>
        <taxon>Rhabditina</taxon>
        <taxon>Rhabditomorpha</taxon>
        <taxon>Rhabditoidea</taxon>
        <taxon>Rhabditidae</taxon>
        <taxon>Peloderinae</taxon>
        <taxon>Caenorhabditis</taxon>
    </lineage>
</organism>
<evidence type="ECO:0000313" key="2">
    <source>
        <dbReference type="EMBL" id="ULU04536.1"/>
    </source>
</evidence>